<accession>A0A4Z2FFF5</accession>
<reference evidence="2 3" key="1">
    <citation type="submission" date="2019-03" db="EMBL/GenBank/DDBJ databases">
        <title>First draft genome of Liparis tanakae, snailfish: a comprehensive survey of snailfish specific genes.</title>
        <authorList>
            <person name="Kim W."/>
            <person name="Song I."/>
            <person name="Jeong J.-H."/>
            <person name="Kim D."/>
            <person name="Kim S."/>
            <person name="Ryu S."/>
            <person name="Song J.Y."/>
            <person name="Lee S.K."/>
        </authorList>
    </citation>
    <scope>NUCLEOTIDE SEQUENCE [LARGE SCALE GENOMIC DNA]</scope>
    <source>
        <tissue evidence="2">Muscle</tissue>
    </source>
</reference>
<evidence type="ECO:0000313" key="3">
    <source>
        <dbReference type="Proteomes" id="UP000314294"/>
    </source>
</evidence>
<dbReference type="AlphaFoldDB" id="A0A4Z2FFF5"/>
<dbReference type="EMBL" id="SRLO01001276">
    <property type="protein sequence ID" value="TNN39474.1"/>
    <property type="molecule type" value="Genomic_DNA"/>
</dbReference>
<sequence length="86" mass="9579">MKPGRGADSWDLKPSQSPKPDPRASKRADVPSTRPMAYREMLFSSLEELNSVPALEPTAAVRCSCRRVPSRPEDKDPLESERDALL</sequence>
<protein>
    <submittedName>
        <fullName evidence="2">Uncharacterized protein</fullName>
    </submittedName>
</protein>
<dbReference type="Proteomes" id="UP000314294">
    <property type="component" value="Unassembled WGS sequence"/>
</dbReference>
<gene>
    <name evidence="2" type="ORF">EYF80_050361</name>
</gene>
<name>A0A4Z2FFF5_9TELE</name>
<proteinExistence type="predicted"/>
<organism evidence="2 3">
    <name type="scientific">Liparis tanakae</name>
    <name type="common">Tanaka's snailfish</name>
    <dbReference type="NCBI Taxonomy" id="230148"/>
    <lineage>
        <taxon>Eukaryota</taxon>
        <taxon>Metazoa</taxon>
        <taxon>Chordata</taxon>
        <taxon>Craniata</taxon>
        <taxon>Vertebrata</taxon>
        <taxon>Euteleostomi</taxon>
        <taxon>Actinopterygii</taxon>
        <taxon>Neopterygii</taxon>
        <taxon>Teleostei</taxon>
        <taxon>Neoteleostei</taxon>
        <taxon>Acanthomorphata</taxon>
        <taxon>Eupercaria</taxon>
        <taxon>Perciformes</taxon>
        <taxon>Cottioidei</taxon>
        <taxon>Cottales</taxon>
        <taxon>Liparidae</taxon>
        <taxon>Liparis</taxon>
    </lineage>
</organism>
<feature type="compositionally biased region" description="Basic and acidic residues" evidence="1">
    <location>
        <begin position="70"/>
        <end position="86"/>
    </location>
</feature>
<evidence type="ECO:0000256" key="1">
    <source>
        <dbReference type="SAM" id="MobiDB-lite"/>
    </source>
</evidence>
<feature type="region of interest" description="Disordered" evidence="1">
    <location>
        <begin position="64"/>
        <end position="86"/>
    </location>
</feature>
<evidence type="ECO:0000313" key="2">
    <source>
        <dbReference type="EMBL" id="TNN39474.1"/>
    </source>
</evidence>
<feature type="region of interest" description="Disordered" evidence="1">
    <location>
        <begin position="1"/>
        <end position="33"/>
    </location>
</feature>
<keyword evidence="3" id="KW-1185">Reference proteome</keyword>
<comment type="caution">
    <text evidence="2">The sequence shown here is derived from an EMBL/GenBank/DDBJ whole genome shotgun (WGS) entry which is preliminary data.</text>
</comment>
<feature type="compositionally biased region" description="Basic and acidic residues" evidence="1">
    <location>
        <begin position="20"/>
        <end position="29"/>
    </location>
</feature>